<dbReference type="GO" id="GO:0016020">
    <property type="term" value="C:membrane"/>
    <property type="evidence" value="ECO:0007669"/>
    <property type="project" value="UniProtKB-SubCell"/>
</dbReference>
<dbReference type="PANTHER" id="PTHR11360:SF303">
    <property type="entry name" value="MAJOR FACILITATOR SUPERFAMILY (MFS) PROFILE DOMAIN-CONTAINING PROTEIN"/>
    <property type="match status" value="1"/>
</dbReference>
<evidence type="ECO:0000256" key="3">
    <source>
        <dbReference type="SAM" id="Phobius"/>
    </source>
</evidence>
<dbReference type="InterPro" id="IPR036259">
    <property type="entry name" value="MFS_trans_sf"/>
</dbReference>
<feature type="transmembrane region" description="Helical" evidence="3">
    <location>
        <begin position="485"/>
        <end position="508"/>
    </location>
</feature>
<gene>
    <name evidence="5" type="ORF">SNE40_001474</name>
</gene>
<feature type="transmembrane region" description="Helical" evidence="3">
    <location>
        <begin position="520"/>
        <end position="542"/>
    </location>
</feature>
<feature type="transmembrane region" description="Helical" evidence="3">
    <location>
        <begin position="642"/>
        <end position="663"/>
    </location>
</feature>
<keyword evidence="3" id="KW-1133">Transmembrane helix</keyword>
<keyword evidence="3" id="KW-0472">Membrane</keyword>
<comment type="subcellular location">
    <subcellularLocation>
        <location evidence="1">Membrane</location>
        <topology evidence="1">Multi-pass membrane protein</topology>
    </subcellularLocation>
</comment>
<dbReference type="Proteomes" id="UP001347796">
    <property type="component" value="Unassembled WGS sequence"/>
</dbReference>
<dbReference type="PANTHER" id="PTHR11360">
    <property type="entry name" value="MONOCARBOXYLATE TRANSPORTER"/>
    <property type="match status" value="1"/>
</dbReference>
<comment type="caution">
    <text evidence="5">The sequence shown here is derived from an EMBL/GenBank/DDBJ whole genome shotgun (WGS) entry which is preliminary data.</text>
</comment>
<feature type="compositionally biased region" description="Polar residues" evidence="2">
    <location>
        <begin position="107"/>
        <end position="116"/>
    </location>
</feature>
<feature type="transmembrane region" description="Helical" evidence="3">
    <location>
        <begin position="611"/>
        <end position="630"/>
    </location>
</feature>
<feature type="transmembrane region" description="Helical" evidence="3">
    <location>
        <begin position="554"/>
        <end position="575"/>
    </location>
</feature>
<organism evidence="5 6">
    <name type="scientific">Patella caerulea</name>
    <name type="common">Rayed Mediterranean limpet</name>
    <dbReference type="NCBI Taxonomy" id="87958"/>
    <lineage>
        <taxon>Eukaryota</taxon>
        <taxon>Metazoa</taxon>
        <taxon>Spiralia</taxon>
        <taxon>Lophotrochozoa</taxon>
        <taxon>Mollusca</taxon>
        <taxon>Gastropoda</taxon>
        <taxon>Patellogastropoda</taxon>
        <taxon>Patelloidea</taxon>
        <taxon>Patellidae</taxon>
        <taxon>Patella</taxon>
    </lineage>
</organism>
<feature type="domain" description="Major facilitator superfamily (MFS) profile" evidence="4">
    <location>
        <begin position="278"/>
        <end position="671"/>
    </location>
</feature>
<reference evidence="5 6" key="1">
    <citation type="submission" date="2024-01" db="EMBL/GenBank/DDBJ databases">
        <title>The genome of the rayed Mediterranean limpet Patella caerulea (Linnaeus, 1758).</title>
        <authorList>
            <person name="Anh-Thu Weber A."/>
            <person name="Halstead-Nussloch G."/>
        </authorList>
    </citation>
    <scope>NUCLEOTIDE SEQUENCE [LARGE SCALE GENOMIC DNA]</scope>
    <source>
        <strain evidence="5">AATW-2023a</strain>
        <tissue evidence="5">Whole specimen</tissue>
    </source>
</reference>
<feature type="transmembrane region" description="Helical" evidence="3">
    <location>
        <begin position="371"/>
        <end position="392"/>
    </location>
</feature>
<dbReference type="Pfam" id="PF07690">
    <property type="entry name" value="MFS_1"/>
    <property type="match status" value="1"/>
</dbReference>
<dbReference type="PROSITE" id="PS50850">
    <property type="entry name" value="MFS"/>
    <property type="match status" value="1"/>
</dbReference>
<evidence type="ECO:0000313" key="6">
    <source>
        <dbReference type="Proteomes" id="UP001347796"/>
    </source>
</evidence>
<feature type="transmembrane region" description="Helical" evidence="3">
    <location>
        <begin position="436"/>
        <end position="458"/>
    </location>
</feature>
<evidence type="ECO:0000256" key="1">
    <source>
        <dbReference type="ARBA" id="ARBA00004141"/>
    </source>
</evidence>
<dbReference type="InterPro" id="IPR011701">
    <property type="entry name" value="MFS"/>
</dbReference>
<dbReference type="GO" id="GO:0008028">
    <property type="term" value="F:monocarboxylic acid transmembrane transporter activity"/>
    <property type="evidence" value="ECO:0007669"/>
    <property type="project" value="TreeGrafter"/>
</dbReference>
<accession>A0AAN8KG12</accession>
<dbReference type="SUPFAM" id="SSF103473">
    <property type="entry name" value="MFS general substrate transporter"/>
    <property type="match status" value="1"/>
</dbReference>
<protein>
    <recommendedName>
        <fullName evidence="4">Major facilitator superfamily (MFS) profile domain-containing protein</fullName>
    </recommendedName>
</protein>
<feature type="region of interest" description="Disordered" evidence="2">
    <location>
        <begin position="206"/>
        <end position="232"/>
    </location>
</feature>
<keyword evidence="6" id="KW-1185">Reference proteome</keyword>
<dbReference type="Gene3D" id="1.20.1250.20">
    <property type="entry name" value="MFS general substrate transporter like domains"/>
    <property type="match status" value="1"/>
</dbReference>
<evidence type="ECO:0000256" key="2">
    <source>
        <dbReference type="SAM" id="MobiDB-lite"/>
    </source>
</evidence>
<dbReference type="InterPro" id="IPR050327">
    <property type="entry name" value="Proton-linked_MCT"/>
</dbReference>
<feature type="transmembrane region" description="Helical" evidence="3">
    <location>
        <begin position="319"/>
        <end position="339"/>
    </location>
</feature>
<feature type="transmembrane region" description="Helical" evidence="3">
    <location>
        <begin position="581"/>
        <end position="599"/>
    </location>
</feature>
<feature type="transmembrane region" description="Helical" evidence="3">
    <location>
        <begin position="346"/>
        <end position="365"/>
    </location>
</feature>
<dbReference type="AlphaFoldDB" id="A0AAN8KG12"/>
<keyword evidence="3" id="KW-0812">Transmembrane</keyword>
<proteinExistence type="predicted"/>
<name>A0AAN8KG12_PATCE</name>
<evidence type="ECO:0000259" key="4">
    <source>
        <dbReference type="PROSITE" id="PS50850"/>
    </source>
</evidence>
<evidence type="ECO:0000313" key="5">
    <source>
        <dbReference type="EMBL" id="KAK6196205.1"/>
    </source>
</evidence>
<dbReference type="EMBL" id="JAZGQO010000001">
    <property type="protein sequence ID" value="KAK6196205.1"/>
    <property type="molecule type" value="Genomic_DNA"/>
</dbReference>
<feature type="transmembrane region" description="Helical" evidence="3">
    <location>
        <begin position="286"/>
        <end position="307"/>
    </location>
</feature>
<feature type="region of interest" description="Disordered" evidence="2">
    <location>
        <begin position="95"/>
        <end position="116"/>
    </location>
</feature>
<dbReference type="InterPro" id="IPR020846">
    <property type="entry name" value="MFS_dom"/>
</dbReference>
<feature type="transmembrane region" description="Helical" evidence="3">
    <location>
        <begin position="404"/>
        <end position="424"/>
    </location>
</feature>
<sequence length="683" mass="74037">MTIQLPDIRINGETNQGMVSNSNKAINTGGIVNDSLVNLKVIQSDGDTYQTSDTSSSTQIPNGAPAYPRVEIKDAEPTEMVSWLYNRGVANSGDTNNQIDSAFPDNETGNTLGNTLGAKTSLQEQSNSLSSDKDCFSTTSDVNVNSSDHLSRHNDHLPILYDKDATNKEPDTPPDKVTTYSVQNYTAKELTPYHIPKEGHDNLGYLPDSVNGKHVPGRHKKENGREEREPTPVEVIEDSNRYKKGSLTTETIKSTKETITHVEIDTEDSGPKIGITLKIVLSISNCLMITVTIGLLYALSVLLIGIIDEFQASRSQASPIFSVFTAILFGGGGVVGPLMNRFNGGVLCMIGAILASAGCVISFFAQSVQVLILSVGVMTGIGLTVPFLLPFTSAGGNMYGKHRLTMITVTSICPGVGGVIFPVMTSKLVDIYDWRGVILIYGGLLLNCFPVGYLNYIVKRRFCNTLVQKVNLKDIFNCSLFRKPLYLVLVFCVFLMNTLLPTVNVFFVDMVRGKGFDVETGSLLLSINGFSNIAGRILITFLTPFLKCARVGQWSLYLSIVSATVSVFVVASTYSELMVTTIVYGLFWGMAIVSYPTMLLELSGPKRYTNAIGYCNLIGGIGGLIGGPTAGFIKDITGTYDAVFFGTTGLGITGSAMLGAMYVRRVCKKRREKNGDNLEQSVF</sequence>